<name>A0A9D2KFD0_9FIRM</name>
<protein>
    <submittedName>
        <fullName evidence="12">Preprotein translocase subunit YajC</fullName>
    </submittedName>
</protein>
<evidence type="ECO:0000256" key="7">
    <source>
        <dbReference type="ARBA" id="ARBA00022989"/>
    </source>
</evidence>
<evidence type="ECO:0000256" key="9">
    <source>
        <dbReference type="ARBA" id="ARBA00023136"/>
    </source>
</evidence>
<keyword evidence="8" id="KW-0811">Translocation</keyword>
<feature type="transmembrane region" description="Helical" evidence="11">
    <location>
        <begin position="20"/>
        <end position="40"/>
    </location>
</feature>
<dbReference type="Proteomes" id="UP000824221">
    <property type="component" value="Unassembled WGS sequence"/>
</dbReference>
<evidence type="ECO:0000256" key="11">
    <source>
        <dbReference type="SAM" id="Phobius"/>
    </source>
</evidence>
<comment type="similarity">
    <text evidence="2">Belongs to the YajC family.</text>
</comment>
<evidence type="ECO:0000256" key="8">
    <source>
        <dbReference type="ARBA" id="ARBA00023010"/>
    </source>
</evidence>
<evidence type="ECO:0000256" key="2">
    <source>
        <dbReference type="ARBA" id="ARBA00006742"/>
    </source>
</evidence>
<evidence type="ECO:0000313" key="13">
    <source>
        <dbReference type="Proteomes" id="UP000824221"/>
    </source>
</evidence>
<dbReference type="PANTHER" id="PTHR33909">
    <property type="entry name" value="SEC TRANSLOCON ACCESSORY COMPLEX SUBUNIT YAJC"/>
    <property type="match status" value="1"/>
</dbReference>
<dbReference type="InterPro" id="IPR003849">
    <property type="entry name" value="Preprotein_translocase_YajC"/>
</dbReference>
<reference evidence="12" key="1">
    <citation type="journal article" date="2021" name="PeerJ">
        <title>Extensive microbial diversity within the chicken gut microbiome revealed by metagenomics and culture.</title>
        <authorList>
            <person name="Gilroy R."/>
            <person name="Ravi A."/>
            <person name="Getino M."/>
            <person name="Pursley I."/>
            <person name="Horton D.L."/>
            <person name="Alikhan N.F."/>
            <person name="Baker D."/>
            <person name="Gharbi K."/>
            <person name="Hall N."/>
            <person name="Watson M."/>
            <person name="Adriaenssens E.M."/>
            <person name="Foster-Nyarko E."/>
            <person name="Jarju S."/>
            <person name="Secka A."/>
            <person name="Antonio M."/>
            <person name="Oren A."/>
            <person name="Chaudhuri R.R."/>
            <person name="La Ragione R."/>
            <person name="Hildebrand F."/>
            <person name="Pallen M.J."/>
        </authorList>
    </citation>
    <scope>NUCLEOTIDE SEQUENCE</scope>
    <source>
        <strain evidence="12">CHK156-179</strain>
    </source>
</reference>
<comment type="subcellular location">
    <subcellularLocation>
        <location evidence="1">Cell membrane</location>
        <topology evidence="1">Single-pass membrane protein</topology>
    </subcellularLocation>
</comment>
<keyword evidence="6" id="KW-0653">Protein transport</keyword>
<keyword evidence="7 11" id="KW-1133">Transmembrane helix</keyword>
<organism evidence="12 13">
    <name type="scientific">Candidatus Gallimonas gallistercoris</name>
    <dbReference type="NCBI Taxonomy" id="2838602"/>
    <lineage>
        <taxon>Bacteria</taxon>
        <taxon>Bacillati</taxon>
        <taxon>Bacillota</taxon>
        <taxon>Clostridia</taxon>
        <taxon>Candidatus Gallimonas</taxon>
    </lineage>
</organism>
<proteinExistence type="inferred from homology"/>
<gene>
    <name evidence="12" type="ORF">H9797_01970</name>
</gene>
<dbReference type="EMBL" id="DXAJ01000033">
    <property type="protein sequence ID" value="HJA02131.1"/>
    <property type="molecule type" value="Genomic_DNA"/>
</dbReference>
<dbReference type="SMART" id="SM01323">
    <property type="entry name" value="YajC"/>
    <property type="match status" value="1"/>
</dbReference>
<evidence type="ECO:0000256" key="6">
    <source>
        <dbReference type="ARBA" id="ARBA00022927"/>
    </source>
</evidence>
<dbReference type="PANTHER" id="PTHR33909:SF1">
    <property type="entry name" value="SEC TRANSLOCON ACCESSORY COMPLEX SUBUNIT YAJC"/>
    <property type="match status" value="1"/>
</dbReference>
<dbReference type="GO" id="GO:0005886">
    <property type="term" value="C:plasma membrane"/>
    <property type="evidence" value="ECO:0007669"/>
    <property type="project" value="UniProtKB-SubCell"/>
</dbReference>
<evidence type="ECO:0000256" key="1">
    <source>
        <dbReference type="ARBA" id="ARBA00004162"/>
    </source>
</evidence>
<feature type="region of interest" description="Disordered" evidence="10">
    <location>
        <begin position="109"/>
        <end position="171"/>
    </location>
</feature>
<keyword evidence="4" id="KW-1003">Cell membrane</keyword>
<feature type="compositionally biased region" description="Basic and acidic residues" evidence="10">
    <location>
        <begin position="146"/>
        <end position="171"/>
    </location>
</feature>
<evidence type="ECO:0000256" key="3">
    <source>
        <dbReference type="ARBA" id="ARBA00022448"/>
    </source>
</evidence>
<reference evidence="12" key="2">
    <citation type="submission" date="2021-04" db="EMBL/GenBank/DDBJ databases">
        <authorList>
            <person name="Gilroy R."/>
        </authorList>
    </citation>
    <scope>NUCLEOTIDE SEQUENCE</scope>
    <source>
        <strain evidence="12">CHK156-179</strain>
    </source>
</reference>
<feature type="compositionally biased region" description="Basic and acidic residues" evidence="10">
    <location>
        <begin position="117"/>
        <end position="138"/>
    </location>
</feature>
<accession>A0A9D2KFD0</accession>
<evidence type="ECO:0000313" key="12">
    <source>
        <dbReference type="EMBL" id="HJA02131.1"/>
    </source>
</evidence>
<evidence type="ECO:0000256" key="5">
    <source>
        <dbReference type="ARBA" id="ARBA00022692"/>
    </source>
</evidence>
<evidence type="ECO:0000256" key="4">
    <source>
        <dbReference type="ARBA" id="ARBA00022475"/>
    </source>
</evidence>
<comment type="caution">
    <text evidence="12">The sequence shown here is derived from an EMBL/GenBank/DDBJ whole genome shotgun (WGS) entry which is preliminary data.</text>
</comment>
<keyword evidence="3" id="KW-0813">Transport</keyword>
<evidence type="ECO:0000256" key="10">
    <source>
        <dbReference type="SAM" id="MobiDB-lite"/>
    </source>
</evidence>
<dbReference type="Pfam" id="PF02699">
    <property type="entry name" value="YajC"/>
    <property type="match status" value="1"/>
</dbReference>
<keyword evidence="5 11" id="KW-0812">Transmembrane</keyword>
<dbReference type="GO" id="GO:0015031">
    <property type="term" value="P:protein transport"/>
    <property type="evidence" value="ECO:0007669"/>
    <property type="project" value="UniProtKB-KW"/>
</dbReference>
<keyword evidence="9 11" id="KW-0472">Membrane</keyword>
<dbReference type="AlphaFoldDB" id="A0A9D2KFD0"/>
<sequence>MFWSLLEQTGNTPPETPANSWAMYIVLGVVIVIFVVWMVFSGRKNKQRQKEYTEQLEAIRPGHKVKTAGGICGIVVEVCDDNTVIMETGSETAGKSYIKMDKELIAQTDAKGPTQIAREEAEARRKAEEAEKKAKKSGEVPAPVPAREEPVEEKSEPAEAKSEPAEEKEEK</sequence>